<dbReference type="InterPro" id="IPR012337">
    <property type="entry name" value="RNaseH-like_sf"/>
</dbReference>
<feature type="coiled-coil region" evidence="11">
    <location>
        <begin position="449"/>
        <end position="483"/>
    </location>
</feature>
<reference evidence="15" key="1">
    <citation type="journal article" date="2019" name="Sci. Rep.">
        <title>Draft genome of Tanacetum cinerariifolium, the natural source of mosquito coil.</title>
        <authorList>
            <person name="Yamashiro T."/>
            <person name="Shiraishi A."/>
            <person name="Satake H."/>
            <person name="Nakayama K."/>
        </authorList>
    </citation>
    <scope>NUCLEOTIDE SEQUENCE</scope>
</reference>
<keyword evidence="2" id="KW-0479">Metal-binding</keyword>
<feature type="region of interest" description="Disordered" evidence="12">
    <location>
        <begin position="799"/>
        <end position="832"/>
    </location>
</feature>
<evidence type="ECO:0000256" key="6">
    <source>
        <dbReference type="ARBA" id="ARBA00022908"/>
    </source>
</evidence>
<dbReference type="AlphaFoldDB" id="A0A6L2LWP6"/>
<dbReference type="Pfam" id="PF00098">
    <property type="entry name" value="zf-CCHC"/>
    <property type="match status" value="1"/>
</dbReference>
<dbReference type="GO" id="GO:0003964">
    <property type="term" value="F:RNA-directed DNA polymerase activity"/>
    <property type="evidence" value="ECO:0007669"/>
    <property type="project" value="UniProtKB-KW"/>
</dbReference>
<evidence type="ECO:0000256" key="5">
    <source>
        <dbReference type="ARBA" id="ARBA00022842"/>
    </source>
</evidence>
<evidence type="ECO:0000256" key="8">
    <source>
        <dbReference type="ARBA" id="ARBA00022932"/>
    </source>
</evidence>
<dbReference type="GO" id="GO:0006310">
    <property type="term" value="P:DNA recombination"/>
    <property type="evidence" value="ECO:0007669"/>
    <property type="project" value="UniProtKB-KW"/>
</dbReference>
<dbReference type="PROSITE" id="PS50158">
    <property type="entry name" value="ZF_CCHC"/>
    <property type="match status" value="1"/>
</dbReference>
<evidence type="ECO:0000256" key="12">
    <source>
        <dbReference type="SAM" id="MobiDB-lite"/>
    </source>
</evidence>
<dbReference type="SUPFAM" id="SSF57756">
    <property type="entry name" value="Retrovirus zinc finger-like domains"/>
    <property type="match status" value="1"/>
</dbReference>
<comment type="caution">
    <text evidence="15">The sequence shown here is derived from an EMBL/GenBank/DDBJ whole genome shotgun (WGS) entry which is preliminary data.</text>
</comment>
<keyword evidence="9" id="KW-0233">DNA recombination</keyword>
<dbReference type="GO" id="GO:0003887">
    <property type="term" value="F:DNA-directed DNA polymerase activity"/>
    <property type="evidence" value="ECO:0007669"/>
    <property type="project" value="UniProtKB-KW"/>
</dbReference>
<dbReference type="InterPro" id="IPR036875">
    <property type="entry name" value="Znf_CCHC_sf"/>
</dbReference>
<evidence type="ECO:0000256" key="11">
    <source>
        <dbReference type="SAM" id="Coils"/>
    </source>
</evidence>
<dbReference type="Gene3D" id="4.10.60.10">
    <property type="entry name" value="Zinc finger, CCHC-type"/>
    <property type="match status" value="1"/>
</dbReference>
<evidence type="ECO:0000313" key="15">
    <source>
        <dbReference type="EMBL" id="GEU65357.1"/>
    </source>
</evidence>
<dbReference type="GO" id="GO:0008270">
    <property type="term" value="F:zinc ion binding"/>
    <property type="evidence" value="ECO:0007669"/>
    <property type="project" value="UniProtKB-KW"/>
</dbReference>
<feature type="compositionally biased region" description="Polar residues" evidence="12">
    <location>
        <begin position="881"/>
        <end position="892"/>
    </location>
</feature>
<name>A0A6L2LWP6_TANCI</name>
<feature type="compositionally biased region" description="Basic residues" evidence="12">
    <location>
        <begin position="869"/>
        <end position="879"/>
    </location>
</feature>
<evidence type="ECO:0000256" key="1">
    <source>
        <dbReference type="ARBA" id="ARBA00022722"/>
    </source>
</evidence>
<keyword evidence="8" id="KW-0808">Transferase</keyword>
<feature type="compositionally biased region" description="Polar residues" evidence="12">
    <location>
        <begin position="1"/>
        <end position="12"/>
    </location>
</feature>
<dbReference type="GO" id="GO:0016787">
    <property type="term" value="F:hydrolase activity"/>
    <property type="evidence" value="ECO:0007669"/>
    <property type="project" value="UniProtKB-KW"/>
</dbReference>
<dbReference type="SUPFAM" id="SSF53098">
    <property type="entry name" value="Ribonuclease H-like"/>
    <property type="match status" value="1"/>
</dbReference>
<dbReference type="GO" id="GO:0015074">
    <property type="term" value="P:DNA integration"/>
    <property type="evidence" value="ECO:0007669"/>
    <property type="project" value="UniProtKB-KW"/>
</dbReference>
<keyword evidence="7" id="KW-0695">RNA-directed DNA polymerase</keyword>
<keyword evidence="10" id="KW-0863">Zinc-finger</keyword>
<keyword evidence="6" id="KW-0229">DNA integration</keyword>
<evidence type="ECO:0000256" key="4">
    <source>
        <dbReference type="ARBA" id="ARBA00022801"/>
    </source>
</evidence>
<protein>
    <submittedName>
        <fullName evidence="15">Integrase, catalytic region, zinc finger, CCHC-type, peptidase aspartic, catalytic</fullName>
    </submittedName>
</protein>
<dbReference type="GO" id="GO:0004519">
    <property type="term" value="F:endonuclease activity"/>
    <property type="evidence" value="ECO:0007669"/>
    <property type="project" value="UniProtKB-KW"/>
</dbReference>
<keyword evidence="8" id="KW-0239">DNA-directed DNA polymerase</keyword>
<dbReference type="PROSITE" id="PS50994">
    <property type="entry name" value="INTEGRASE"/>
    <property type="match status" value="1"/>
</dbReference>
<feature type="region of interest" description="Disordered" evidence="12">
    <location>
        <begin position="1"/>
        <end position="28"/>
    </location>
</feature>
<evidence type="ECO:0000256" key="7">
    <source>
        <dbReference type="ARBA" id="ARBA00022918"/>
    </source>
</evidence>
<dbReference type="PANTHER" id="PTHR42648">
    <property type="entry name" value="TRANSPOSASE, PUTATIVE-RELATED"/>
    <property type="match status" value="1"/>
</dbReference>
<dbReference type="InterPro" id="IPR001878">
    <property type="entry name" value="Znf_CCHC"/>
</dbReference>
<feature type="compositionally biased region" description="Polar residues" evidence="12">
    <location>
        <begin position="645"/>
        <end position="663"/>
    </location>
</feature>
<keyword evidence="3" id="KW-0255">Endonuclease</keyword>
<keyword evidence="4" id="KW-0378">Hydrolase</keyword>
<dbReference type="InterPro" id="IPR039537">
    <property type="entry name" value="Retrotran_Ty1/copia-like"/>
</dbReference>
<dbReference type="Gene3D" id="3.30.420.10">
    <property type="entry name" value="Ribonuclease H-like superfamily/Ribonuclease H"/>
    <property type="match status" value="1"/>
</dbReference>
<keyword evidence="5" id="KW-0460">Magnesium</keyword>
<evidence type="ECO:0000259" key="14">
    <source>
        <dbReference type="PROSITE" id="PS50994"/>
    </source>
</evidence>
<proteinExistence type="predicted"/>
<dbReference type="InterPro" id="IPR001584">
    <property type="entry name" value="Integrase_cat-core"/>
</dbReference>
<keyword evidence="8" id="KW-0548">Nucleotidyltransferase</keyword>
<dbReference type="GO" id="GO:0003676">
    <property type="term" value="F:nucleic acid binding"/>
    <property type="evidence" value="ECO:0007669"/>
    <property type="project" value="InterPro"/>
</dbReference>
<dbReference type="SMART" id="SM00343">
    <property type="entry name" value="ZnF_C2HC"/>
    <property type="match status" value="1"/>
</dbReference>
<dbReference type="EMBL" id="BKCJ010005185">
    <property type="protein sequence ID" value="GEU65357.1"/>
    <property type="molecule type" value="Genomic_DNA"/>
</dbReference>
<feature type="region of interest" description="Disordered" evidence="12">
    <location>
        <begin position="642"/>
        <end position="665"/>
    </location>
</feature>
<keyword evidence="1" id="KW-0540">Nuclease</keyword>
<feature type="region of interest" description="Disordered" evidence="12">
    <location>
        <begin position="844"/>
        <end position="892"/>
    </location>
</feature>
<evidence type="ECO:0000256" key="9">
    <source>
        <dbReference type="ARBA" id="ARBA00023172"/>
    </source>
</evidence>
<feature type="non-terminal residue" evidence="15">
    <location>
        <position position="1"/>
    </location>
</feature>
<accession>A0A6L2LWP6</accession>
<dbReference type="PANTHER" id="PTHR42648:SF11">
    <property type="entry name" value="TRANSPOSON TY4-P GAG-POL POLYPROTEIN"/>
    <property type="match status" value="1"/>
</dbReference>
<organism evidence="15">
    <name type="scientific">Tanacetum cinerariifolium</name>
    <name type="common">Dalmatian daisy</name>
    <name type="synonym">Chrysanthemum cinerariifolium</name>
    <dbReference type="NCBI Taxonomy" id="118510"/>
    <lineage>
        <taxon>Eukaryota</taxon>
        <taxon>Viridiplantae</taxon>
        <taxon>Streptophyta</taxon>
        <taxon>Embryophyta</taxon>
        <taxon>Tracheophyta</taxon>
        <taxon>Spermatophyta</taxon>
        <taxon>Magnoliopsida</taxon>
        <taxon>eudicotyledons</taxon>
        <taxon>Gunneridae</taxon>
        <taxon>Pentapetalae</taxon>
        <taxon>asterids</taxon>
        <taxon>campanulids</taxon>
        <taxon>Asterales</taxon>
        <taxon>Asteraceae</taxon>
        <taxon>Asteroideae</taxon>
        <taxon>Anthemideae</taxon>
        <taxon>Anthemidinae</taxon>
        <taxon>Tanacetum</taxon>
    </lineage>
</organism>
<dbReference type="InterPro" id="IPR036397">
    <property type="entry name" value="RNaseH_sf"/>
</dbReference>
<evidence type="ECO:0000259" key="13">
    <source>
        <dbReference type="PROSITE" id="PS50158"/>
    </source>
</evidence>
<feature type="domain" description="CCHC-type" evidence="13">
    <location>
        <begin position="89"/>
        <end position="104"/>
    </location>
</feature>
<evidence type="ECO:0000256" key="3">
    <source>
        <dbReference type="ARBA" id="ARBA00022759"/>
    </source>
</evidence>
<keyword evidence="10" id="KW-0862">Zinc</keyword>
<evidence type="ECO:0000256" key="2">
    <source>
        <dbReference type="ARBA" id="ARBA00022723"/>
    </source>
</evidence>
<keyword evidence="11" id="KW-0175">Coiled coil</keyword>
<sequence>KHNVYSPSSSIPQMEYAPSVHQQPKLSQPDSGLIFPVFQKGDDPIDAINHMMSFLTAVGRQTSFAVGTSRTYTSGASRNNSGKQRTVICYNCKEEGHMSKQCTKPKTKRDNSWFKDKVLLTVITHNAAYQADDLDAYEFDCDEINFAKVALMANLSHYGSDDLAESVEIDNLKQTLLEHLKEKESLMQTVTLLKNDFQKEESRNINREIALEKQIKELNNIVFKRNQSAQTVHMLTKPQFFYDHTTKQALETLMLAEESRSKMLLKQKDSKMSKRKVNTTSVDYAVLNQLSQDFETRFVPQTGLSTEQAFWSQNSMNSLDLTLSTRPTKVEVPKELSKVSIVNTSLKKLKHHFSSFDVVVKERTTTTTITEGAWGFEHTKAYFRDEIIPFVKALKDLFNSFDQFLVDELSEVQNVFHQMEQAVEQHRYFSKRQSPSQQSVPSFDQLFEISELNAQSQEKDMVIKKLKERIKSLRGNMKDDKIKKELEEIETINIKTAEVDVAQLALKLRNNRTVHSDYLKHTQKETATLREIVEQGRTYNGTDFVNQTPREYYEYVGISHETSVAHSPQQKVVIERRNRTLSEAASTILIYARAPLFLCAEAITTDMLFQLLFDELLTPPPSVDHPAPEVTALIAEVVTPEPAASTGSPSLRTVDQDAPSPTNGLKDHPLENIIGELARPISTRLQLHEQALFCYYDAFLTSVEPKTYKDALTQSCWIEAMQEELNEFEQLEVWELVPRPDKVIVITLKWILLGIKCSKPFLLLVHFSHFVPPPAADLYLSPKKDLSWTGLPEFADDTVTDYSRPLPTVESTSKDGQNRNSSASENREPTDSILSKPTVKFVKVVNRPAERPTTNKAETMKKPTVKYAKMYKRPSKKPTVRGNQQNWNNLKT</sequence>
<feature type="domain" description="Integrase catalytic" evidence="14">
    <location>
        <begin position="437"/>
        <end position="636"/>
    </location>
</feature>
<evidence type="ECO:0000256" key="10">
    <source>
        <dbReference type="PROSITE-ProRule" id="PRU00047"/>
    </source>
</evidence>
<gene>
    <name evidence="15" type="ORF">Tci_037335</name>
</gene>